<evidence type="ECO:0000313" key="1">
    <source>
        <dbReference type="EMBL" id="JAG86424.1"/>
    </source>
</evidence>
<dbReference type="FunFam" id="1.20.58.810:FF:000002">
    <property type="entry name" value="Photosystem II D1 processing protein PSB27-H2, chloroplastic"/>
    <property type="match status" value="1"/>
</dbReference>
<dbReference type="GO" id="GO:0010207">
    <property type="term" value="P:photosystem II assembly"/>
    <property type="evidence" value="ECO:0007669"/>
    <property type="project" value="InterPro"/>
</dbReference>
<sequence>MTSSLKWAACTRPAARLEPATSTTQHQPSIERRLQFPWRIPDKTPSPLSQRRRRLLLILAATSFASAVGDFQPLSFLERARAEEKSSEEKDDGLLGGVLSLFDPNEKSKSGKILPKSYLRSAREVVKNLRDSLKEDVKDAAKFRRSADSAKESIKEFMKNWTGQKSVASEDSYTALVSAIRVLAGFYSKKGPTAALPEDIKSKVMDDLNSAEAAL</sequence>
<dbReference type="Gene3D" id="1.20.58.810">
    <property type="entry name" value="Photosystem II Pbs27"/>
    <property type="match status" value="1"/>
</dbReference>
<organism evidence="1">
    <name type="scientific">Wollemia nobilis</name>
    <dbReference type="NCBI Taxonomy" id="56998"/>
    <lineage>
        <taxon>Eukaryota</taxon>
        <taxon>Viridiplantae</taxon>
        <taxon>Streptophyta</taxon>
        <taxon>Embryophyta</taxon>
        <taxon>Tracheophyta</taxon>
        <taxon>Spermatophyta</taxon>
        <taxon>Pinopsida</taxon>
        <taxon>Pinidae</taxon>
        <taxon>Conifers II</taxon>
        <taxon>Araucariales</taxon>
        <taxon>Araucariaceae</taxon>
        <taxon>Wollemia</taxon>
    </lineage>
</organism>
<name>A0A0C9RS74_9CONI</name>
<dbReference type="PANTHER" id="PTHR34041:SF3">
    <property type="entry name" value="PHOTOSYSTEM II D1 PRECURSOR PROCESSING PROTEIN PSB27-H2, CHLOROPLASTIC"/>
    <property type="match status" value="1"/>
</dbReference>
<dbReference type="Pfam" id="PF13326">
    <property type="entry name" value="PSII_Pbs27"/>
    <property type="match status" value="1"/>
</dbReference>
<dbReference type="PANTHER" id="PTHR34041">
    <property type="entry name" value="PHOTOSYSTEM II REPAIR PROTEIN PSB27-H1, CHLOROPLASTIC"/>
    <property type="match status" value="1"/>
</dbReference>
<dbReference type="InterPro" id="IPR025585">
    <property type="entry name" value="PSII_Psb27"/>
</dbReference>
<dbReference type="EMBL" id="GCHU01015410">
    <property type="protein sequence ID" value="JAG86424.1"/>
    <property type="molecule type" value="Transcribed_RNA"/>
</dbReference>
<protein>
    <submittedName>
        <fullName evidence="1">TSA: Wollemia nobilis Ref_Wollemi_Transcript_15496_791 transcribed RNA sequence</fullName>
    </submittedName>
</protein>
<proteinExistence type="inferred from homology"/>
<dbReference type="GO" id="GO:0009543">
    <property type="term" value="C:chloroplast thylakoid lumen"/>
    <property type="evidence" value="ECO:0007669"/>
    <property type="project" value="TreeGrafter"/>
</dbReference>
<dbReference type="GO" id="GO:0009523">
    <property type="term" value="C:photosystem II"/>
    <property type="evidence" value="ECO:0007669"/>
    <property type="project" value="InterPro"/>
</dbReference>
<dbReference type="InterPro" id="IPR038450">
    <property type="entry name" value="PSII_Psb27_sf"/>
</dbReference>
<dbReference type="AlphaFoldDB" id="A0A0C9RS74"/>
<dbReference type="HAMAP" id="MF_01481">
    <property type="entry name" value="PSII_Psb27"/>
    <property type="match status" value="1"/>
</dbReference>
<reference evidence="1" key="1">
    <citation type="submission" date="2015-02" db="EMBL/GenBank/DDBJ databases">
        <title>A transcriptome of Wollemia nobilis - a relic of Gondwana.</title>
        <authorList>
            <person name="Chia J.Y."/>
            <person name="Leong Y.S."/>
            <person name="Abdul Karim S."/>
            <person name="Wan Azmi N."/>
            <person name="Hercus R."/>
            <person name="Croft L."/>
        </authorList>
    </citation>
    <scope>NUCLEOTIDE SEQUENCE</scope>
    <source>
        <strain evidence="1">MaeBrown</strain>
        <tissue evidence="1">Leaf</tissue>
    </source>
</reference>
<accession>A0A0C9RS74</accession>
<dbReference type="GO" id="GO:0010206">
    <property type="term" value="P:photosystem II repair"/>
    <property type="evidence" value="ECO:0007669"/>
    <property type="project" value="InterPro"/>
</dbReference>